<dbReference type="WBParaSite" id="SBAD_0000150701-mRNA-1">
    <property type="protein sequence ID" value="SBAD_0000150701-mRNA-1"/>
    <property type="gene ID" value="SBAD_0000150701"/>
</dbReference>
<dbReference type="OrthoDB" id="207120at2759"/>
<dbReference type="PRINTS" id="PR00452">
    <property type="entry name" value="SH3DOMAIN"/>
</dbReference>
<evidence type="ECO:0000313" key="7">
    <source>
        <dbReference type="Proteomes" id="UP000270296"/>
    </source>
</evidence>
<proteinExistence type="predicted"/>
<accession>A0A183ICV1</accession>
<dbReference type="EMBL" id="UZAM01006828">
    <property type="protein sequence ID" value="VDO94358.1"/>
    <property type="molecule type" value="Genomic_DNA"/>
</dbReference>
<evidence type="ECO:0000256" key="3">
    <source>
        <dbReference type="SAM" id="Coils"/>
    </source>
</evidence>
<keyword evidence="1 2" id="KW-0728">SH3 domain</keyword>
<evidence type="ECO:0000256" key="4">
    <source>
        <dbReference type="SAM" id="MobiDB-lite"/>
    </source>
</evidence>
<dbReference type="InterPro" id="IPR001452">
    <property type="entry name" value="SH3_domain"/>
</dbReference>
<feature type="domain" description="SH3" evidence="5">
    <location>
        <begin position="327"/>
        <end position="386"/>
    </location>
</feature>
<dbReference type="SMART" id="SM00326">
    <property type="entry name" value="SH3"/>
    <property type="match status" value="1"/>
</dbReference>
<name>A0A183ICV1_9BILA</name>
<dbReference type="AlphaFoldDB" id="A0A183ICV1"/>
<dbReference type="InterPro" id="IPR050384">
    <property type="entry name" value="Endophilin_SH3RF"/>
</dbReference>
<dbReference type="Gene3D" id="2.30.30.40">
    <property type="entry name" value="SH3 Domains"/>
    <property type="match status" value="1"/>
</dbReference>
<feature type="coiled-coil region" evidence="3">
    <location>
        <begin position="147"/>
        <end position="178"/>
    </location>
</feature>
<dbReference type="PANTHER" id="PTHR14167:SF116">
    <property type="entry name" value="CAP, ISOFORM AC"/>
    <property type="match status" value="1"/>
</dbReference>
<evidence type="ECO:0000313" key="8">
    <source>
        <dbReference type="WBParaSite" id="SBAD_0000150701-mRNA-1"/>
    </source>
</evidence>
<feature type="region of interest" description="Disordered" evidence="4">
    <location>
        <begin position="188"/>
        <end position="207"/>
    </location>
</feature>
<evidence type="ECO:0000259" key="5">
    <source>
        <dbReference type="PROSITE" id="PS50002"/>
    </source>
</evidence>
<organism evidence="8">
    <name type="scientific">Soboliphyme baturini</name>
    <dbReference type="NCBI Taxonomy" id="241478"/>
    <lineage>
        <taxon>Eukaryota</taxon>
        <taxon>Metazoa</taxon>
        <taxon>Ecdysozoa</taxon>
        <taxon>Nematoda</taxon>
        <taxon>Enoplea</taxon>
        <taxon>Dorylaimia</taxon>
        <taxon>Dioctophymatida</taxon>
        <taxon>Dioctophymatoidea</taxon>
        <taxon>Soboliphymatidae</taxon>
        <taxon>Soboliphyme</taxon>
    </lineage>
</organism>
<keyword evidence="3" id="KW-0175">Coiled coil</keyword>
<reference evidence="6 7" key="2">
    <citation type="submission" date="2018-11" db="EMBL/GenBank/DDBJ databases">
        <authorList>
            <consortium name="Pathogen Informatics"/>
        </authorList>
    </citation>
    <scope>NUCLEOTIDE SEQUENCE [LARGE SCALE GENOMIC DNA]</scope>
</reference>
<dbReference type="InterPro" id="IPR036028">
    <property type="entry name" value="SH3-like_dom_sf"/>
</dbReference>
<dbReference type="PANTHER" id="PTHR14167">
    <property type="entry name" value="SH3 DOMAIN-CONTAINING"/>
    <property type="match status" value="1"/>
</dbReference>
<dbReference type="Proteomes" id="UP000270296">
    <property type="component" value="Unassembled WGS sequence"/>
</dbReference>
<protein>
    <submittedName>
        <fullName evidence="8">SH3 domain-containing protein</fullName>
    </submittedName>
</protein>
<dbReference type="Pfam" id="PF00018">
    <property type="entry name" value="SH3_1"/>
    <property type="match status" value="1"/>
</dbReference>
<keyword evidence="7" id="KW-1185">Reference proteome</keyword>
<dbReference type="PROSITE" id="PS50002">
    <property type="entry name" value="SH3"/>
    <property type="match status" value="1"/>
</dbReference>
<evidence type="ECO:0000256" key="1">
    <source>
        <dbReference type="ARBA" id="ARBA00022443"/>
    </source>
</evidence>
<sequence>MKISCAELSYQFGERWLQSSYYFTNTNLARSDAVVAAEVVAAEKATAEVATQTDGPSSLANALLFVADSGQHSSEMTDDVKRTSHGGRSKTKDFHVPFFRLQHQDNRVLRSYEQFVRFLHRDWSSKGANRLDSAIQCQLDGEQDIRLRMAAERRRREEEQFRNALDELQKALIDVENITVARFGLAGSSKAAPTPHPPNAVSLTSPRSLTTGPSFESTSVADSVPSFFFYDDPSPQWLFVDDETACNDRSCTAASSEVRYNPMRLTTSRSGEIVHQQHGLPPPLSHERLTSVGYFDGQSLDDQRPFCRSTTNVGLYADLTPPAPTRDSRITARALYSFTAQSPRELSFEAGDTFLIRHSIDNNWYEAELNGRIGIVPSNYVEGFALGIDCLNSFQCSLKSLITSHSFF</sequence>
<evidence type="ECO:0000256" key="2">
    <source>
        <dbReference type="PROSITE-ProRule" id="PRU00192"/>
    </source>
</evidence>
<evidence type="ECO:0000313" key="6">
    <source>
        <dbReference type="EMBL" id="VDO94358.1"/>
    </source>
</evidence>
<gene>
    <name evidence="6" type="ORF">SBAD_LOCUS1445</name>
</gene>
<dbReference type="PRINTS" id="PR00499">
    <property type="entry name" value="P67PHOX"/>
</dbReference>
<reference evidence="8" key="1">
    <citation type="submission" date="2016-06" db="UniProtKB">
        <authorList>
            <consortium name="WormBaseParasite"/>
        </authorList>
    </citation>
    <scope>IDENTIFICATION</scope>
</reference>
<dbReference type="SUPFAM" id="SSF50044">
    <property type="entry name" value="SH3-domain"/>
    <property type="match status" value="1"/>
</dbReference>